<dbReference type="AlphaFoldDB" id="A0A1G6HTM2"/>
<dbReference type="EMBL" id="FMZA01000001">
    <property type="protein sequence ID" value="SDB97647.1"/>
    <property type="molecule type" value="Genomic_DNA"/>
</dbReference>
<accession>A0A1G6HTM2</accession>
<evidence type="ECO:0000313" key="1">
    <source>
        <dbReference type="EMBL" id="SDB97647.1"/>
    </source>
</evidence>
<organism evidence="1 2">
    <name type="scientific">Melghirimyces thermohalophilus</name>
    <dbReference type="NCBI Taxonomy" id="1236220"/>
    <lineage>
        <taxon>Bacteria</taxon>
        <taxon>Bacillati</taxon>
        <taxon>Bacillota</taxon>
        <taxon>Bacilli</taxon>
        <taxon>Bacillales</taxon>
        <taxon>Thermoactinomycetaceae</taxon>
        <taxon>Melghirimyces</taxon>
    </lineage>
</organism>
<sequence length="57" mass="6993">MQYCPFDPRVTLLLIHHSDEKVPLLYDENPYTWSMPKIGQRPPYYFNPRYEPYYPVI</sequence>
<keyword evidence="2" id="KW-1185">Reference proteome</keyword>
<reference evidence="1 2" key="1">
    <citation type="submission" date="2016-10" db="EMBL/GenBank/DDBJ databases">
        <authorList>
            <person name="de Groot N.N."/>
        </authorList>
    </citation>
    <scope>NUCLEOTIDE SEQUENCE [LARGE SCALE GENOMIC DNA]</scope>
    <source>
        <strain evidence="1 2">DSM 45514</strain>
    </source>
</reference>
<proteinExistence type="predicted"/>
<gene>
    <name evidence="1" type="ORF">SAMN04488112_101242</name>
</gene>
<evidence type="ECO:0000313" key="2">
    <source>
        <dbReference type="Proteomes" id="UP000199387"/>
    </source>
</evidence>
<name>A0A1G6HTM2_9BACL</name>
<dbReference type="Proteomes" id="UP000199387">
    <property type="component" value="Unassembled WGS sequence"/>
</dbReference>
<protein>
    <submittedName>
        <fullName evidence="1">Uncharacterized protein</fullName>
    </submittedName>
</protein>